<dbReference type="EMBL" id="DVLW01000095">
    <property type="protein sequence ID" value="HIT94229.1"/>
    <property type="molecule type" value="Genomic_DNA"/>
</dbReference>
<keyword evidence="1" id="KW-0472">Membrane</keyword>
<evidence type="ECO:0000256" key="1">
    <source>
        <dbReference type="SAM" id="Phobius"/>
    </source>
</evidence>
<proteinExistence type="predicted"/>
<gene>
    <name evidence="2" type="ORF">IAC43_03515</name>
</gene>
<name>A0A9D1H7J9_9FIRM</name>
<sequence length="616" mass="65210">MNGYEDSYSYYYIPAGSITFDGKNQPTLEIKIENDSNVYRYTVPWQNISFTPPESSSEPSSEPSAPELIGNQITVSKNAFMPEIKAGESKDIMIPLNATSVVGSAQVTLTMPEGLYLESAAATQTVNFKKGSASISCRVTAKQDVTDSVAAIGIDSVYSYDNKQTTEKTTFSVRLRASDDIKSNGKLVITGYQLGSSTLSYNGDTSLTITVQNTGSATMKDITMTLDGMATGSVTLKSGMDVQTLVELGPGQQSTFTYQLHGDKALPSGTAILTATAACGEEKSVAKVFVPCVGKPETSGGEGESGPGSSKPQVIIESYTYGEEGTSVTGGSTFTLGMTLKNTSSSSAIENIKMVVSSAADETTGGVFTPASSSNSFFIAKVGAGESFTESIDLVVKADAAPKSYGIDVQIAYEAVVDGKRESLTATERITIPVSQPDRFEVEDAQISSTVYAGESASCSVSYVNKGKSAIYNLSIAVEGTGFTTADANTYVGNVEAGNGDYFETTLNVTEPGTIDGKFIITYEDSAGTQTTLERPFTATVMEMDWGEPDPMEPTEPVDANPGLPLWGKILIIVGCVVVAGGIVVVVLRIRRKKRKAVPVFDDEDDDDYGDDDFDE</sequence>
<keyword evidence="1" id="KW-1133">Transmembrane helix</keyword>
<reference evidence="2" key="1">
    <citation type="submission" date="2020-10" db="EMBL/GenBank/DDBJ databases">
        <authorList>
            <person name="Gilroy R."/>
        </authorList>
    </citation>
    <scope>NUCLEOTIDE SEQUENCE</scope>
    <source>
        <strain evidence="2">ChiBcec7-5410</strain>
    </source>
</reference>
<feature type="transmembrane region" description="Helical" evidence="1">
    <location>
        <begin position="566"/>
        <end position="588"/>
    </location>
</feature>
<evidence type="ECO:0008006" key="4">
    <source>
        <dbReference type="Google" id="ProtNLM"/>
    </source>
</evidence>
<evidence type="ECO:0000313" key="2">
    <source>
        <dbReference type="EMBL" id="HIT94229.1"/>
    </source>
</evidence>
<accession>A0A9D1H7J9</accession>
<keyword evidence="1" id="KW-0812">Transmembrane</keyword>
<dbReference type="PANTHER" id="PTHR35902:SF3">
    <property type="entry name" value="NPCBM-ASSOCIATED, NEW3 DOMAIN OF ALPHA-GALACTOSIDASE"/>
    <property type="match status" value="1"/>
</dbReference>
<comment type="caution">
    <text evidence="2">The sequence shown here is derived from an EMBL/GenBank/DDBJ whole genome shotgun (WGS) entry which is preliminary data.</text>
</comment>
<organism evidence="2 3">
    <name type="scientific">Candidatus Faecivivens stercoripullorum</name>
    <dbReference type="NCBI Taxonomy" id="2840805"/>
    <lineage>
        <taxon>Bacteria</taxon>
        <taxon>Bacillati</taxon>
        <taxon>Bacillota</taxon>
        <taxon>Clostridia</taxon>
        <taxon>Eubacteriales</taxon>
        <taxon>Oscillospiraceae</taxon>
        <taxon>Oscillospiraceae incertae sedis</taxon>
        <taxon>Candidatus Faecivivens</taxon>
    </lineage>
</organism>
<dbReference type="AlphaFoldDB" id="A0A9D1H7J9"/>
<dbReference type="PANTHER" id="PTHR35902">
    <property type="entry name" value="S-LAYER DOMAIN-LIKE PROTEIN-RELATED"/>
    <property type="match status" value="1"/>
</dbReference>
<reference evidence="2" key="2">
    <citation type="journal article" date="2021" name="PeerJ">
        <title>Extensive microbial diversity within the chicken gut microbiome revealed by metagenomics and culture.</title>
        <authorList>
            <person name="Gilroy R."/>
            <person name="Ravi A."/>
            <person name="Getino M."/>
            <person name="Pursley I."/>
            <person name="Horton D.L."/>
            <person name="Alikhan N.F."/>
            <person name="Baker D."/>
            <person name="Gharbi K."/>
            <person name="Hall N."/>
            <person name="Watson M."/>
            <person name="Adriaenssens E.M."/>
            <person name="Foster-Nyarko E."/>
            <person name="Jarju S."/>
            <person name="Secka A."/>
            <person name="Antonio M."/>
            <person name="Oren A."/>
            <person name="Chaudhuri R.R."/>
            <person name="La Ragione R."/>
            <person name="Hildebrand F."/>
            <person name="Pallen M.J."/>
        </authorList>
    </citation>
    <scope>NUCLEOTIDE SEQUENCE</scope>
    <source>
        <strain evidence="2">ChiBcec7-5410</strain>
    </source>
</reference>
<protein>
    <recommendedName>
        <fullName evidence="4">CARDB domain-containing protein</fullName>
    </recommendedName>
</protein>
<dbReference type="Proteomes" id="UP000824160">
    <property type="component" value="Unassembled WGS sequence"/>
</dbReference>
<evidence type="ECO:0000313" key="3">
    <source>
        <dbReference type="Proteomes" id="UP000824160"/>
    </source>
</evidence>